<dbReference type="RefSeq" id="WP_155444147.1">
    <property type="nucleotide sequence ID" value="NZ_JAOQNR010000001.1"/>
</dbReference>
<protein>
    <submittedName>
        <fullName evidence="1">Uncharacterized protein</fullName>
    </submittedName>
</protein>
<reference evidence="1 2" key="1">
    <citation type="submission" date="2019-11" db="EMBL/GenBank/DDBJ databases">
        <title>Whole-genome sequence of a Rhodoblastus acidophilus DSM 142.</title>
        <authorList>
            <person name="Kyndt J.A."/>
            <person name="Meyer T.E."/>
        </authorList>
    </citation>
    <scope>NUCLEOTIDE SEQUENCE [LARGE SCALE GENOMIC DNA]</scope>
    <source>
        <strain evidence="1 2">DSM 142</strain>
    </source>
</reference>
<proteinExistence type="predicted"/>
<dbReference type="EMBL" id="WNKS01000001">
    <property type="protein sequence ID" value="MTV29477.1"/>
    <property type="molecule type" value="Genomic_DNA"/>
</dbReference>
<dbReference type="Proteomes" id="UP000439113">
    <property type="component" value="Unassembled WGS sequence"/>
</dbReference>
<organism evidence="1 2">
    <name type="scientific">Rhodoblastus acidophilus</name>
    <name type="common">Rhodopseudomonas acidophila</name>
    <dbReference type="NCBI Taxonomy" id="1074"/>
    <lineage>
        <taxon>Bacteria</taxon>
        <taxon>Pseudomonadati</taxon>
        <taxon>Pseudomonadota</taxon>
        <taxon>Alphaproteobacteria</taxon>
        <taxon>Hyphomicrobiales</taxon>
        <taxon>Rhodoblastaceae</taxon>
        <taxon>Rhodoblastus</taxon>
    </lineage>
</organism>
<dbReference type="AlphaFoldDB" id="A0A6N8DH48"/>
<gene>
    <name evidence="1" type="ORF">GJ654_00565</name>
</gene>
<comment type="caution">
    <text evidence="1">The sequence shown here is derived from an EMBL/GenBank/DDBJ whole genome shotgun (WGS) entry which is preliminary data.</text>
</comment>
<evidence type="ECO:0000313" key="2">
    <source>
        <dbReference type="Proteomes" id="UP000439113"/>
    </source>
</evidence>
<sequence length="92" mass="9654">MENAPIPTRICESCAQRNEDIIVESFLRDMESGANHPVQTSSTNLLNRVHGASGVLVEGKLDALGSVLGAVTDVNALFMRSGLLGASAASRD</sequence>
<evidence type="ECO:0000313" key="1">
    <source>
        <dbReference type="EMBL" id="MTV29477.1"/>
    </source>
</evidence>
<name>A0A6N8DH48_RHOAC</name>
<accession>A0A6N8DH48</accession>